<feature type="compositionally biased region" description="Basic and acidic residues" evidence="1">
    <location>
        <begin position="487"/>
        <end position="501"/>
    </location>
</feature>
<reference evidence="2" key="2">
    <citation type="submission" date="2022-01" db="EMBL/GenBank/DDBJ databases">
        <authorList>
            <person name="Yamashiro T."/>
            <person name="Shiraishi A."/>
            <person name="Satake H."/>
            <person name="Nakayama K."/>
        </authorList>
    </citation>
    <scope>NUCLEOTIDE SEQUENCE</scope>
</reference>
<proteinExistence type="predicted"/>
<name>A0ABQ4YUW4_9ASTR</name>
<keyword evidence="3" id="KW-1185">Reference proteome</keyword>
<dbReference type="EMBL" id="BQNB010010689">
    <property type="protein sequence ID" value="GJS80692.1"/>
    <property type="molecule type" value="Genomic_DNA"/>
</dbReference>
<comment type="caution">
    <text evidence="2">The sequence shown here is derived from an EMBL/GenBank/DDBJ whole genome shotgun (WGS) entry which is preliminary data.</text>
</comment>
<feature type="region of interest" description="Disordered" evidence="1">
    <location>
        <begin position="1"/>
        <end position="145"/>
    </location>
</feature>
<evidence type="ECO:0000256" key="1">
    <source>
        <dbReference type="SAM" id="MobiDB-lite"/>
    </source>
</evidence>
<gene>
    <name evidence="2" type="ORF">Tco_0730573</name>
</gene>
<dbReference type="Proteomes" id="UP001151760">
    <property type="component" value="Unassembled WGS sequence"/>
</dbReference>
<feature type="compositionally biased region" description="Acidic residues" evidence="1">
    <location>
        <begin position="51"/>
        <end position="79"/>
    </location>
</feature>
<feature type="compositionally biased region" description="Basic and acidic residues" evidence="1">
    <location>
        <begin position="80"/>
        <end position="97"/>
    </location>
</feature>
<sequence length="914" mass="104566">MYVNLPGQRLNKHPSLPRGSGTHEGTGVTPGVPDVPDYESDDEQISWKSSEEEDDDEVNVSEHDDDDDDERTESDNDGEDFVHPKFSTHDDEARQEEVNEEDSFDPRVQTPSHVESTDDDNSDEEVQGANTEEEEMVEEATHEEDEANELYRDVNVNLEGRDTVMTDAPLPNVQATQETEDTHVILTALIIPEGQQQSSSVSSGFVSNMLNPRPDTCIDSIFNTEATSLVDVPVTTIAEPPLVFATTLPPPPTPLITHMQQTPFPIPTTAPSTSLQDLPNFGSLFGFDHRLKTLETEFSEFKQTNQFAKTVSSIPGIVDAYLANKMNEAVKTTVQLQSNRLRDEAQAENKDFLNKLDDNIKKIIKDQVKQQVKAQVSKILPRIEKTVNEQLEAEVMTRSSTESKTSLAIAANLSELELKKILIEKMESNNYEQKNLYKALVEAYESDKLILDTYGDTVSFKRRRDDEDKDEEPSAGSNRGSKRRRAGKEPESTSAPKEKTSKTTGKSNEGSKSQHQYAGQTAQVEEPMHTADDFEKPTHQEFKIGVTDDQPKEETYPLFDWFQKPTRPPTPDRDWNKTLPADHGPVQPWLKVETLTPELLAGPTFELMKGTCKSLVELEYFFEEVYKATTEQLDWHNPEGQQYPHDLRKPLPLIPNSRGRQVIPFDHFINNDLAYLCGGVSSRTYATSVTKTKAADYSHIKWIEELVPNAMWSQTTVNYDKYALWGISHWGRKRKQFYGFAVNRESARDVYSRRRIIAVTKLQIVEWHGYKHLDWITVRRDDDKLHTFKEGDFKRLRLQDIKDMLLTNLNVEEQAYSAYSNPRGFIYQNRDKKNKLMRVDELYKFSDGTLNDVRTALDDHLKGIRMEYLPRIIWRQSDRERAKAMIQAIDKQLKSRRIMRSLERFVGGRPYEGD</sequence>
<evidence type="ECO:0000313" key="2">
    <source>
        <dbReference type="EMBL" id="GJS80692.1"/>
    </source>
</evidence>
<evidence type="ECO:0000313" key="3">
    <source>
        <dbReference type="Proteomes" id="UP001151760"/>
    </source>
</evidence>
<reference evidence="2" key="1">
    <citation type="journal article" date="2022" name="Int. J. Mol. Sci.">
        <title>Draft Genome of Tanacetum Coccineum: Genomic Comparison of Closely Related Tanacetum-Family Plants.</title>
        <authorList>
            <person name="Yamashiro T."/>
            <person name="Shiraishi A."/>
            <person name="Nakayama K."/>
            <person name="Satake H."/>
        </authorList>
    </citation>
    <scope>NUCLEOTIDE SEQUENCE</scope>
</reference>
<feature type="region of interest" description="Disordered" evidence="1">
    <location>
        <begin position="462"/>
        <end position="526"/>
    </location>
</feature>
<feature type="compositionally biased region" description="Polar residues" evidence="1">
    <location>
        <begin position="502"/>
        <end position="523"/>
    </location>
</feature>
<accession>A0ABQ4YUW4</accession>
<protein>
    <submittedName>
        <fullName evidence="2">Uncharacterized protein</fullName>
    </submittedName>
</protein>
<feature type="compositionally biased region" description="Acidic residues" evidence="1">
    <location>
        <begin position="117"/>
        <end position="145"/>
    </location>
</feature>
<organism evidence="2 3">
    <name type="scientific">Tanacetum coccineum</name>
    <dbReference type="NCBI Taxonomy" id="301880"/>
    <lineage>
        <taxon>Eukaryota</taxon>
        <taxon>Viridiplantae</taxon>
        <taxon>Streptophyta</taxon>
        <taxon>Embryophyta</taxon>
        <taxon>Tracheophyta</taxon>
        <taxon>Spermatophyta</taxon>
        <taxon>Magnoliopsida</taxon>
        <taxon>eudicotyledons</taxon>
        <taxon>Gunneridae</taxon>
        <taxon>Pentapetalae</taxon>
        <taxon>asterids</taxon>
        <taxon>campanulids</taxon>
        <taxon>Asterales</taxon>
        <taxon>Asteraceae</taxon>
        <taxon>Asteroideae</taxon>
        <taxon>Anthemideae</taxon>
        <taxon>Anthemidinae</taxon>
        <taxon>Tanacetum</taxon>
    </lineage>
</organism>